<dbReference type="AlphaFoldDB" id="A0A3N4L7A5"/>
<proteinExistence type="predicted"/>
<protein>
    <submittedName>
        <fullName evidence="1">Uncharacterized protein</fullName>
    </submittedName>
</protein>
<dbReference type="EMBL" id="ML121611">
    <property type="protein sequence ID" value="RPB18733.1"/>
    <property type="molecule type" value="Genomic_DNA"/>
</dbReference>
<evidence type="ECO:0000313" key="2">
    <source>
        <dbReference type="Proteomes" id="UP000267821"/>
    </source>
</evidence>
<name>A0A3N4L7A5_9PEZI</name>
<gene>
    <name evidence="1" type="ORF">L211DRAFT_853845</name>
</gene>
<dbReference type="InParanoid" id="A0A3N4L7A5"/>
<evidence type="ECO:0000313" key="1">
    <source>
        <dbReference type="EMBL" id="RPB18733.1"/>
    </source>
</evidence>
<sequence length="133" mass="14851">MILYVLVAKINIPYSATNKLSSIKIRGGVAFTYNNWLNRQGLHGDSLGIRRHCLVQTVRFRLDDIGRVSTGTLLAFSDTALFKLFGSDSMILINTPYSTTNKLSSIKIRGGVAFTYNNWLNRLDDIGTTGYKN</sequence>
<dbReference type="Proteomes" id="UP000267821">
    <property type="component" value="Unassembled WGS sequence"/>
</dbReference>
<accession>A0A3N4L7A5</accession>
<organism evidence="1 2">
    <name type="scientific">Terfezia boudieri ATCC MYA-4762</name>
    <dbReference type="NCBI Taxonomy" id="1051890"/>
    <lineage>
        <taxon>Eukaryota</taxon>
        <taxon>Fungi</taxon>
        <taxon>Dikarya</taxon>
        <taxon>Ascomycota</taxon>
        <taxon>Pezizomycotina</taxon>
        <taxon>Pezizomycetes</taxon>
        <taxon>Pezizales</taxon>
        <taxon>Pezizaceae</taxon>
        <taxon>Terfezia</taxon>
    </lineage>
</organism>
<keyword evidence="2" id="KW-1185">Reference proteome</keyword>
<reference evidence="1 2" key="1">
    <citation type="journal article" date="2018" name="Nat. Ecol. Evol.">
        <title>Pezizomycetes genomes reveal the molecular basis of ectomycorrhizal truffle lifestyle.</title>
        <authorList>
            <person name="Murat C."/>
            <person name="Payen T."/>
            <person name="Noel B."/>
            <person name="Kuo A."/>
            <person name="Morin E."/>
            <person name="Chen J."/>
            <person name="Kohler A."/>
            <person name="Krizsan K."/>
            <person name="Balestrini R."/>
            <person name="Da Silva C."/>
            <person name="Montanini B."/>
            <person name="Hainaut M."/>
            <person name="Levati E."/>
            <person name="Barry K.W."/>
            <person name="Belfiori B."/>
            <person name="Cichocki N."/>
            <person name="Clum A."/>
            <person name="Dockter R.B."/>
            <person name="Fauchery L."/>
            <person name="Guy J."/>
            <person name="Iotti M."/>
            <person name="Le Tacon F."/>
            <person name="Lindquist E.A."/>
            <person name="Lipzen A."/>
            <person name="Malagnac F."/>
            <person name="Mello A."/>
            <person name="Molinier V."/>
            <person name="Miyauchi S."/>
            <person name="Poulain J."/>
            <person name="Riccioni C."/>
            <person name="Rubini A."/>
            <person name="Sitrit Y."/>
            <person name="Splivallo R."/>
            <person name="Traeger S."/>
            <person name="Wang M."/>
            <person name="Zifcakova L."/>
            <person name="Wipf D."/>
            <person name="Zambonelli A."/>
            <person name="Paolocci F."/>
            <person name="Nowrousian M."/>
            <person name="Ottonello S."/>
            <person name="Baldrian P."/>
            <person name="Spatafora J.W."/>
            <person name="Henrissat B."/>
            <person name="Nagy L.G."/>
            <person name="Aury J.M."/>
            <person name="Wincker P."/>
            <person name="Grigoriev I.V."/>
            <person name="Bonfante P."/>
            <person name="Martin F.M."/>
        </authorList>
    </citation>
    <scope>NUCLEOTIDE SEQUENCE [LARGE SCALE GENOMIC DNA]</scope>
    <source>
        <strain evidence="1 2">ATCC MYA-4762</strain>
    </source>
</reference>